<dbReference type="AlphaFoldDB" id="A0A0F7ZKQ7"/>
<dbReference type="PANTHER" id="PTHR12461:SF99">
    <property type="entry name" value="BIFUNCTIONAL PEPTIDASE AND (3S)-LYSYL HYDROXYLASE JMJD7"/>
    <property type="match status" value="1"/>
</dbReference>
<evidence type="ECO:0000259" key="1">
    <source>
        <dbReference type="PROSITE" id="PS51184"/>
    </source>
</evidence>
<reference evidence="2 3" key="1">
    <citation type="journal article" date="2014" name="Genome Biol. Evol.">
        <title>Comparative genomics and transcriptomics analyses reveal divergent lifestyle features of nematode endoparasitic fungus Hirsutella minnesotensis.</title>
        <authorList>
            <person name="Lai Y."/>
            <person name="Liu K."/>
            <person name="Zhang X."/>
            <person name="Zhang X."/>
            <person name="Li K."/>
            <person name="Wang N."/>
            <person name="Shu C."/>
            <person name="Wu Y."/>
            <person name="Wang C."/>
            <person name="Bushley K.E."/>
            <person name="Xiang M."/>
            <person name="Liu X."/>
        </authorList>
    </citation>
    <scope>NUCLEOTIDE SEQUENCE [LARGE SCALE GENOMIC DNA]</scope>
    <source>
        <strain evidence="2 3">3608</strain>
    </source>
</reference>
<dbReference type="Proteomes" id="UP000054481">
    <property type="component" value="Unassembled WGS sequence"/>
</dbReference>
<dbReference type="PANTHER" id="PTHR12461">
    <property type="entry name" value="HYPOXIA-INDUCIBLE FACTOR 1 ALPHA INHIBITOR-RELATED"/>
    <property type="match status" value="1"/>
</dbReference>
<proteinExistence type="predicted"/>
<dbReference type="OrthoDB" id="415358at2759"/>
<evidence type="ECO:0000313" key="3">
    <source>
        <dbReference type="Proteomes" id="UP000054481"/>
    </source>
</evidence>
<organism evidence="2 3">
    <name type="scientific">Hirsutella minnesotensis 3608</name>
    <dbReference type="NCBI Taxonomy" id="1043627"/>
    <lineage>
        <taxon>Eukaryota</taxon>
        <taxon>Fungi</taxon>
        <taxon>Dikarya</taxon>
        <taxon>Ascomycota</taxon>
        <taxon>Pezizomycotina</taxon>
        <taxon>Sordariomycetes</taxon>
        <taxon>Hypocreomycetidae</taxon>
        <taxon>Hypocreales</taxon>
        <taxon>Ophiocordycipitaceae</taxon>
        <taxon>Hirsutella</taxon>
    </lineage>
</organism>
<gene>
    <name evidence="2" type="ORF">HIM_04984</name>
</gene>
<evidence type="ECO:0000313" key="2">
    <source>
        <dbReference type="EMBL" id="KJZ75521.1"/>
    </source>
</evidence>
<dbReference type="PROSITE" id="PS51184">
    <property type="entry name" value="JMJC"/>
    <property type="match status" value="1"/>
</dbReference>
<dbReference type="SMART" id="SM00558">
    <property type="entry name" value="JmjC"/>
    <property type="match status" value="1"/>
</dbReference>
<dbReference type="InterPro" id="IPR003347">
    <property type="entry name" value="JmjC_dom"/>
</dbReference>
<name>A0A0F7ZKQ7_9HYPO</name>
<dbReference type="EMBL" id="KQ030516">
    <property type="protein sequence ID" value="KJZ75521.1"/>
    <property type="molecule type" value="Genomic_DNA"/>
</dbReference>
<dbReference type="SUPFAM" id="SSF51197">
    <property type="entry name" value="Clavaminate synthase-like"/>
    <property type="match status" value="1"/>
</dbReference>
<keyword evidence="3" id="KW-1185">Reference proteome</keyword>
<protein>
    <recommendedName>
        <fullName evidence="1">JmjC domain-containing protein</fullName>
    </recommendedName>
</protein>
<dbReference type="Gene3D" id="2.60.120.10">
    <property type="entry name" value="Jelly Rolls"/>
    <property type="match status" value="1"/>
</dbReference>
<accession>A0A0F7ZKQ7</accession>
<dbReference type="InterPro" id="IPR014710">
    <property type="entry name" value="RmlC-like_jellyroll"/>
</dbReference>
<dbReference type="Pfam" id="PF13621">
    <property type="entry name" value="Cupin_8"/>
    <property type="match status" value="1"/>
</dbReference>
<feature type="domain" description="JmjC" evidence="1">
    <location>
        <begin position="142"/>
        <end position="325"/>
    </location>
</feature>
<dbReference type="InterPro" id="IPR041667">
    <property type="entry name" value="Cupin_8"/>
</dbReference>
<sequence length="334" mass="37638">MATAEPVQLALGELISTFNELNGSTVQELYEEPSPLEFMRFVSRNSPFVIRGGASSWKSTQCWDATYLSDVLRGHSINVAVTPKGNADSPTYSPEHRQTVLAKPHEELQPFDEFLQYIIRQENGSDPHSTPEVRYAQTRIRPKENDNLRDEYLPLFPDAQRDIPFARIALQKPPDAINLWIGNSHSVTAAHKDNFENIYVQVLGRKTFLLLPPLCHPCMNEKLLPSATYVRTDEGFSISLDQDAGPVPFATWDPDDPENNATPLSHLARPLRVTLEPGDMLYLPAMWYHKVTQSCPEEGEGFVVAINYWYDMEFGGTLYPLTAFLRTLAKGADV</sequence>